<dbReference type="AlphaFoldDB" id="A0A6L3T9Z8"/>
<dbReference type="Proteomes" id="UP000474159">
    <property type="component" value="Unassembled WGS sequence"/>
</dbReference>
<name>A0A6L3T9Z8_9HYPH</name>
<proteinExistence type="predicted"/>
<protein>
    <submittedName>
        <fullName evidence="1">Uncharacterized protein</fullName>
    </submittedName>
</protein>
<dbReference type="RefSeq" id="WP_150997988.1">
    <property type="nucleotide sequence ID" value="NZ_BPQY01000014.1"/>
</dbReference>
<accession>A0A6L3T9Z8</accession>
<evidence type="ECO:0000313" key="2">
    <source>
        <dbReference type="Proteomes" id="UP000474159"/>
    </source>
</evidence>
<gene>
    <name evidence="1" type="ORF">F6X53_05495</name>
</gene>
<sequence>MTYESLTVELTGTAPLLMRSARLVDPLDPISREIAAITRKRARTDADIARIDELEWTGGLWARSGVPCVPGEAIEAMVAEAAKLRRASKAVRAGFLVPEAPLLVYDGPQDLGDLRCDPRFRLRVPVSIGPRKIMRTRPRFPAGWRLSFEAHFLPDVLNPGDVREFLNLAGHRIGLGDWRPRFGRFDAQITARHSLA</sequence>
<dbReference type="EMBL" id="VZZK01000004">
    <property type="protein sequence ID" value="KAB1080635.1"/>
    <property type="molecule type" value="Genomic_DNA"/>
</dbReference>
<keyword evidence="2" id="KW-1185">Reference proteome</keyword>
<dbReference type="OrthoDB" id="2373648at2"/>
<comment type="caution">
    <text evidence="1">The sequence shown here is derived from an EMBL/GenBank/DDBJ whole genome shotgun (WGS) entry which is preliminary data.</text>
</comment>
<reference evidence="1 2" key="1">
    <citation type="submission" date="2019-09" db="EMBL/GenBank/DDBJ databases">
        <title>YIM 48816 draft genome.</title>
        <authorList>
            <person name="Jiang L."/>
        </authorList>
    </citation>
    <scope>NUCLEOTIDE SEQUENCE [LARGE SCALE GENOMIC DNA]</scope>
    <source>
        <strain evidence="1 2">YIM 48816</strain>
    </source>
</reference>
<organism evidence="1 2">
    <name type="scientific">Methylobacterium soli</name>
    <dbReference type="NCBI Taxonomy" id="553447"/>
    <lineage>
        <taxon>Bacteria</taxon>
        <taxon>Pseudomonadati</taxon>
        <taxon>Pseudomonadota</taxon>
        <taxon>Alphaproteobacteria</taxon>
        <taxon>Hyphomicrobiales</taxon>
        <taxon>Methylobacteriaceae</taxon>
        <taxon>Methylobacterium</taxon>
    </lineage>
</organism>
<evidence type="ECO:0000313" key="1">
    <source>
        <dbReference type="EMBL" id="KAB1080635.1"/>
    </source>
</evidence>